<dbReference type="KEGG" id="pseg:D3H65_11300"/>
<gene>
    <name evidence="3" type="ORF">D3H65_11300</name>
</gene>
<evidence type="ECO:0000259" key="1">
    <source>
        <dbReference type="Pfam" id="PF02225"/>
    </source>
</evidence>
<dbReference type="Gene3D" id="3.40.630.10">
    <property type="entry name" value="Zn peptidases"/>
    <property type="match status" value="2"/>
</dbReference>
<accession>A0A3B7MNC2</accession>
<evidence type="ECO:0000259" key="2">
    <source>
        <dbReference type="Pfam" id="PF04389"/>
    </source>
</evidence>
<dbReference type="AlphaFoldDB" id="A0A3B7MNC2"/>
<dbReference type="InterPro" id="IPR003137">
    <property type="entry name" value="PA_domain"/>
</dbReference>
<dbReference type="PANTHER" id="PTHR12147">
    <property type="entry name" value="METALLOPEPTIDASE M28 FAMILY MEMBER"/>
    <property type="match status" value="1"/>
</dbReference>
<dbReference type="GO" id="GO:0006508">
    <property type="term" value="P:proteolysis"/>
    <property type="evidence" value="ECO:0007669"/>
    <property type="project" value="InterPro"/>
</dbReference>
<keyword evidence="4" id="KW-1185">Reference proteome</keyword>
<evidence type="ECO:0000313" key="3">
    <source>
        <dbReference type="EMBL" id="AXY74530.1"/>
    </source>
</evidence>
<dbReference type="PANTHER" id="PTHR12147:SF26">
    <property type="entry name" value="PEPTIDASE M28 DOMAIN-CONTAINING PROTEIN"/>
    <property type="match status" value="1"/>
</dbReference>
<dbReference type="SUPFAM" id="SSF53187">
    <property type="entry name" value="Zn-dependent exopeptidases"/>
    <property type="match status" value="1"/>
</dbReference>
<proteinExistence type="predicted"/>
<dbReference type="Gene3D" id="3.50.30.30">
    <property type="match status" value="1"/>
</dbReference>
<dbReference type="Proteomes" id="UP000263900">
    <property type="component" value="Chromosome"/>
</dbReference>
<dbReference type="OrthoDB" id="9764939at2"/>
<reference evidence="3 4" key="1">
    <citation type="submission" date="2018-09" db="EMBL/GenBank/DDBJ databases">
        <title>Genome sequencing of strain 6GH32-13.</title>
        <authorList>
            <person name="Weon H.-Y."/>
            <person name="Heo J."/>
            <person name="Kwon S.-W."/>
        </authorList>
    </citation>
    <scope>NUCLEOTIDE SEQUENCE [LARGE SCALE GENOMIC DNA]</scope>
    <source>
        <strain evidence="3 4">5GH32-13</strain>
    </source>
</reference>
<keyword evidence="3" id="KW-0378">Hydrolase</keyword>
<dbReference type="SUPFAM" id="SSF52025">
    <property type="entry name" value="PA domain"/>
    <property type="match status" value="1"/>
</dbReference>
<evidence type="ECO:0000313" key="4">
    <source>
        <dbReference type="Proteomes" id="UP000263900"/>
    </source>
</evidence>
<organism evidence="3 4">
    <name type="scientific">Paraflavitalea soli</name>
    <dbReference type="NCBI Taxonomy" id="2315862"/>
    <lineage>
        <taxon>Bacteria</taxon>
        <taxon>Pseudomonadati</taxon>
        <taxon>Bacteroidota</taxon>
        <taxon>Chitinophagia</taxon>
        <taxon>Chitinophagales</taxon>
        <taxon>Chitinophagaceae</taxon>
        <taxon>Paraflavitalea</taxon>
    </lineage>
</organism>
<dbReference type="Pfam" id="PF04389">
    <property type="entry name" value="Peptidase_M28"/>
    <property type="match status" value="1"/>
</dbReference>
<name>A0A3B7MNC2_9BACT</name>
<dbReference type="InterPro" id="IPR046450">
    <property type="entry name" value="PA_dom_sf"/>
</dbReference>
<dbReference type="EMBL" id="CP032157">
    <property type="protein sequence ID" value="AXY74530.1"/>
    <property type="molecule type" value="Genomic_DNA"/>
</dbReference>
<feature type="domain" description="Peptidase M28" evidence="2">
    <location>
        <begin position="297"/>
        <end position="510"/>
    </location>
</feature>
<sequence>MKYASFLLTGVFCSISLLSSPQIAPLDKKVRQILQQVDSNNIKRDITYLADDRLKGRLPGQPGYQIAVDYVTDQFKQIGLLPGGENGTFLQKLVLRKATIDDRSATVVLKDQSGNEDMLVVGKEIYIVPNPVQPSVKVAAPLVFAGYGLDIPGKYSDYAGMDVKGKIVVILAGTPAKLVLPSTLNAHFANLGSKINIAAAKGAIGVIFVQPVLSPGSTTTVAMDPEKTTAYSRTANNDIAVVARISRPVLQRLFMYTGKNLTTIFADLNEAKPSSFPLMGAAAFQYASTYEDIESYNVAGKIEGSDPRLKDEYVVHTAHLDHVGIGNPVKGDSIYNGAHDNASGVASLLEIARTYKRLKTKPRRSILIVMVTAEEMGLLGSAYFAAHPTVPQAKIVADVNTDMPTLIAPLLSVAPLGAEHSSLEQNVIFAGKELGIEVQKDPMPEEVRFVRSDQYSFVLQGIPALHTKYGIKTADPAFDLVKYTKEWRDANYHKPSDEITNGFDFTAARKYVQLNFLISYSIAQTTARPTWNKGDFFEPAAK</sequence>
<dbReference type="InterPro" id="IPR007484">
    <property type="entry name" value="Peptidase_M28"/>
</dbReference>
<dbReference type="InterPro" id="IPR045175">
    <property type="entry name" value="M28_fam"/>
</dbReference>
<dbReference type="Pfam" id="PF02225">
    <property type="entry name" value="PA"/>
    <property type="match status" value="1"/>
</dbReference>
<protein>
    <submittedName>
        <fullName evidence="3">M20/M25/M40 family metallo-hydrolase</fullName>
    </submittedName>
</protein>
<dbReference type="RefSeq" id="WP_119050417.1">
    <property type="nucleotide sequence ID" value="NZ_CP032157.1"/>
</dbReference>
<feature type="domain" description="PA" evidence="1">
    <location>
        <begin position="139"/>
        <end position="220"/>
    </location>
</feature>
<dbReference type="GO" id="GO:0008235">
    <property type="term" value="F:metalloexopeptidase activity"/>
    <property type="evidence" value="ECO:0007669"/>
    <property type="project" value="InterPro"/>
</dbReference>